<evidence type="ECO:0000313" key="2">
    <source>
        <dbReference type="Proteomes" id="UP000216752"/>
    </source>
</evidence>
<dbReference type="Proteomes" id="UP000216752">
    <property type="component" value="Chromosome"/>
</dbReference>
<dbReference type="Gene3D" id="3.40.1000.10">
    <property type="entry name" value="Mog1/PsbP, alpha/beta/alpha sandwich"/>
    <property type="match status" value="1"/>
</dbReference>
<name>A0ABZ3IHV9_9FIRM</name>
<dbReference type="EMBL" id="CP155573">
    <property type="protein sequence ID" value="XFO65240.1"/>
    <property type="molecule type" value="Genomic_DNA"/>
</dbReference>
<proteinExistence type="predicted"/>
<evidence type="ECO:0008006" key="3">
    <source>
        <dbReference type="Google" id="ProtNLM"/>
    </source>
</evidence>
<accession>A0ABZ3IHV9</accession>
<gene>
    <name evidence="1" type="ORF">SPSIL_013490</name>
</gene>
<organism evidence="1 2">
    <name type="scientific">Sporomusa silvacetica DSM 10669</name>
    <dbReference type="NCBI Taxonomy" id="1123289"/>
    <lineage>
        <taxon>Bacteria</taxon>
        <taxon>Bacillati</taxon>
        <taxon>Bacillota</taxon>
        <taxon>Negativicutes</taxon>
        <taxon>Selenomonadales</taxon>
        <taxon>Sporomusaceae</taxon>
        <taxon>Sporomusa</taxon>
    </lineage>
</organism>
<evidence type="ECO:0000313" key="1">
    <source>
        <dbReference type="EMBL" id="XFO65240.1"/>
    </source>
</evidence>
<protein>
    <recommendedName>
        <fullName evidence="3">PsbP C-terminal domain-containing protein</fullName>
    </recommendedName>
</protein>
<dbReference type="RefSeq" id="WP_094605921.1">
    <property type="nucleotide sequence ID" value="NZ_CP155573.1"/>
</dbReference>
<sequence>MDNTDTQEEYKINDCFHVSLPKDWKVSIPVSLIAHSSDGRLRISFSAFPFPAKKTIDQWVSGHQRHVTTSKDCPANLEESGSIQIGSYDAKWSLFSVDYDDEKNYYLTYYIYSDQYAYIIHCHGLYSNLEADRKTINDVILNFRILK</sequence>
<keyword evidence="2" id="KW-1185">Reference proteome</keyword>
<reference evidence="1" key="1">
    <citation type="submission" date="2024-05" db="EMBL/GenBank/DDBJ databases">
        <title>Isolation and characterization of Sporomusa carbonis sp. nov., a carboxydotrophic hydrogenogen in the genus of Sporomusa isolated from a charcoal burning pile.</title>
        <authorList>
            <person name="Boeer T."/>
            <person name="Rosenbaum F."/>
            <person name="Eysell L."/>
            <person name="Mueller V."/>
            <person name="Daniel R."/>
            <person name="Poehlein A."/>
        </authorList>
    </citation>
    <scope>NUCLEOTIDE SEQUENCE [LARGE SCALE GENOMIC DNA]</scope>
    <source>
        <strain evidence="1">DSM 10669</strain>
    </source>
</reference>